<dbReference type="AlphaFoldDB" id="A0A0S4IZ81"/>
<organism evidence="2 3">
    <name type="scientific">Bodo saltans</name>
    <name type="common">Flagellated protozoan</name>
    <dbReference type="NCBI Taxonomy" id="75058"/>
    <lineage>
        <taxon>Eukaryota</taxon>
        <taxon>Discoba</taxon>
        <taxon>Euglenozoa</taxon>
        <taxon>Kinetoplastea</taxon>
        <taxon>Metakinetoplastina</taxon>
        <taxon>Eubodonida</taxon>
        <taxon>Bodonidae</taxon>
        <taxon>Bodo</taxon>
    </lineage>
</organism>
<sequence>MLQVDTLVCFLSFSKSNSRASTRPTLNTKILVRQWALIVPHALTPTPRQVVAVSPEHEKIHSPHEARLPRRREVKGKRQESRQMWDLVAAA</sequence>
<accession>A0A0S4IZ81</accession>
<keyword evidence="3" id="KW-1185">Reference proteome</keyword>
<feature type="compositionally biased region" description="Basic and acidic residues" evidence="1">
    <location>
        <begin position="55"/>
        <end position="68"/>
    </location>
</feature>
<evidence type="ECO:0000313" key="3">
    <source>
        <dbReference type="Proteomes" id="UP000051952"/>
    </source>
</evidence>
<evidence type="ECO:0000256" key="1">
    <source>
        <dbReference type="SAM" id="MobiDB-lite"/>
    </source>
</evidence>
<evidence type="ECO:0000313" key="2">
    <source>
        <dbReference type="EMBL" id="CUG28856.1"/>
    </source>
</evidence>
<feature type="region of interest" description="Disordered" evidence="1">
    <location>
        <begin position="53"/>
        <end position="91"/>
    </location>
</feature>
<name>A0A0S4IZ81_BODSA</name>
<protein>
    <submittedName>
        <fullName evidence="2">Uncharacterized protein</fullName>
    </submittedName>
</protein>
<dbReference type="EMBL" id="CYKH01000734">
    <property type="protein sequence ID" value="CUG28856.1"/>
    <property type="molecule type" value="Genomic_DNA"/>
</dbReference>
<proteinExistence type="predicted"/>
<dbReference type="VEuPathDB" id="TriTrypDB:BSAL_77005"/>
<dbReference type="Proteomes" id="UP000051952">
    <property type="component" value="Unassembled WGS sequence"/>
</dbReference>
<gene>
    <name evidence="2" type="ORF">BSAL_77005</name>
</gene>
<reference evidence="3" key="1">
    <citation type="submission" date="2015-09" db="EMBL/GenBank/DDBJ databases">
        <authorList>
            <consortium name="Pathogen Informatics"/>
        </authorList>
    </citation>
    <scope>NUCLEOTIDE SEQUENCE [LARGE SCALE GENOMIC DNA]</scope>
    <source>
        <strain evidence="3">Lake Konstanz</strain>
    </source>
</reference>